<accession>A0A4S2GXE8</accession>
<evidence type="ECO:0000313" key="11">
    <source>
        <dbReference type="EMBL" id="TGY87531.1"/>
    </source>
</evidence>
<dbReference type="Proteomes" id="UP000308054">
    <property type="component" value="Unassembled WGS sequence"/>
</dbReference>
<dbReference type="InterPro" id="IPR010930">
    <property type="entry name" value="Flg_bb/hook_C_dom"/>
</dbReference>
<dbReference type="EMBL" id="SRXW01000005">
    <property type="protein sequence ID" value="TGY87531.1"/>
    <property type="molecule type" value="Genomic_DNA"/>
</dbReference>
<proteinExistence type="inferred from homology"/>
<dbReference type="NCBIfam" id="TIGR02492">
    <property type="entry name" value="flgK_ends"/>
    <property type="match status" value="1"/>
</dbReference>
<dbReference type="InterPro" id="IPR019776">
    <property type="entry name" value="Flagellar_basal_body_rod_CS"/>
</dbReference>
<dbReference type="Pfam" id="PF00460">
    <property type="entry name" value="Flg_bb_rod"/>
    <property type="match status" value="1"/>
</dbReference>
<dbReference type="InterPro" id="IPR001444">
    <property type="entry name" value="Flag_bb_rod_N"/>
</dbReference>
<organism evidence="11 12">
    <name type="scientific">Marinicauda algicola</name>
    <dbReference type="NCBI Taxonomy" id="2029849"/>
    <lineage>
        <taxon>Bacteria</taxon>
        <taxon>Pseudomonadati</taxon>
        <taxon>Pseudomonadota</taxon>
        <taxon>Alphaproteobacteria</taxon>
        <taxon>Maricaulales</taxon>
        <taxon>Maricaulaceae</taxon>
        <taxon>Marinicauda</taxon>
    </lineage>
</organism>
<evidence type="ECO:0000256" key="2">
    <source>
        <dbReference type="ARBA" id="ARBA00004613"/>
    </source>
</evidence>
<feature type="domain" description="Flagellar basal-body/hook protein C-terminal" evidence="9">
    <location>
        <begin position="668"/>
        <end position="704"/>
    </location>
</feature>
<sequence>MSLNGIIGNALSGLQAAQLGMRTASNNVSNVNTPGYARTELGQAARNAAGQGMGVEVTGIRRVVDEFLVAASQRASSDASRAEAVNGFLDRLQAQFGSTDDSTSLFGRLNRAFTSIGSAALDPAERVSRLSAVSDLQAVFDEARRLSGEIRSMRDEADQRIAAGVGRVNEILAELAELNNEVRSLNAGASDSTGAQNRQAELLDELSGLLDVRAEKQPDGRVFVRTQNGVSLLDNALITLDYTPAGTGAYGVEYGAITASVSSSGATVDIGVNIRSGELRGLMDLRDGELPALAAELAEFASGVADAVNAAHNNASAYPPPGVLEGRNTGLLSSDVLTGSGEASIAVVASDGTLVDRIDLVFGAGGFTVNGVAGTTIGDLASLIDAASPDISASFAGGRLTLTASGTNGIATLQDETSPSSLGGRGFAHFFGLNDLVDSTRPAFFETAVTGTAAHGLAAGGEMSFAIYAPDGRKAQEITVPVTGTSLDDMISALNDPVTGIGRFGSYALDSSGRLNFTPTSGYANYEVALTSDNTQRGSTGLAFSQVFGIGDAAAMNRAESFNIDPDIRGDTSRLALAKLDLTGTSAAGDIVLAEGDGRGGQALQSVLTAKRSFAAAGGLAGGQASLEDYAARLAGDVGSRAARAERSLSGAEAVKSAADQKRSDVEGVNLDEELARMTLYQQAYNASARLLQAAKEMTDALLSIV</sequence>
<keyword evidence="5" id="KW-0964">Secreted</keyword>
<evidence type="ECO:0000256" key="4">
    <source>
        <dbReference type="ARBA" id="ARBA00016244"/>
    </source>
</evidence>
<evidence type="ECO:0000259" key="10">
    <source>
        <dbReference type="Pfam" id="PF22638"/>
    </source>
</evidence>
<name>A0A4S2GXE8_9PROT</name>
<keyword evidence="12" id="KW-1185">Reference proteome</keyword>
<dbReference type="GO" id="GO:0005198">
    <property type="term" value="F:structural molecule activity"/>
    <property type="evidence" value="ECO:0007669"/>
    <property type="project" value="InterPro"/>
</dbReference>
<feature type="domain" description="Flagellar hook-associated protein FlgK helical" evidence="10">
    <location>
        <begin position="98"/>
        <end position="314"/>
    </location>
</feature>
<keyword evidence="11" id="KW-0966">Cell projection</keyword>
<evidence type="ECO:0000256" key="7">
    <source>
        <dbReference type="SAM" id="Coils"/>
    </source>
</evidence>
<dbReference type="InterPro" id="IPR002371">
    <property type="entry name" value="FlgK"/>
</dbReference>
<feature type="domain" description="Flagellar basal body rod protein N-terminal" evidence="8">
    <location>
        <begin position="9"/>
        <end position="36"/>
    </location>
</feature>
<keyword evidence="11" id="KW-0282">Flagellum</keyword>
<dbReference type="InterPro" id="IPR053927">
    <property type="entry name" value="FlgK_helical"/>
</dbReference>
<evidence type="ECO:0000256" key="6">
    <source>
        <dbReference type="ARBA" id="ARBA00023143"/>
    </source>
</evidence>
<dbReference type="GO" id="GO:0044780">
    <property type="term" value="P:bacterial-type flagellum assembly"/>
    <property type="evidence" value="ECO:0007669"/>
    <property type="project" value="InterPro"/>
</dbReference>
<gene>
    <name evidence="11" type="primary">flgK</name>
    <name evidence="11" type="ORF">E5163_13930</name>
</gene>
<evidence type="ECO:0000259" key="8">
    <source>
        <dbReference type="Pfam" id="PF00460"/>
    </source>
</evidence>
<evidence type="ECO:0000256" key="3">
    <source>
        <dbReference type="ARBA" id="ARBA00009677"/>
    </source>
</evidence>
<feature type="coiled-coil region" evidence="7">
    <location>
        <begin position="136"/>
        <end position="188"/>
    </location>
</feature>
<dbReference type="AlphaFoldDB" id="A0A4S2GXE8"/>
<dbReference type="SUPFAM" id="SSF64518">
    <property type="entry name" value="Phase 1 flagellin"/>
    <property type="match status" value="1"/>
</dbReference>
<dbReference type="Pfam" id="PF06429">
    <property type="entry name" value="Flg_bbr_C"/>
    <property type="match status" value="1"/>
</dbReference>
<keyword evidence="6" id="KW-0975">Bacterial flagellum</keyword>
<evidence type="ECO:0000256" key="5">
    <source>
        <dbReference type="ARBA" id="ARBA00022525"/>
    </source>
</evidence>
<dbReference type="PANTHER" id="PTHR30033:SF2">
    <property type="entry name" value="FLAGELLAR HOOK PROTEIN"/>
    <property type="match status" value="1"/>
</dbReference>
<evidence type="ECO:0000259" key="9">
    <source>
        <dbReference type="Pfam" id="PF06429"/>
    </source>
</evidence>
<comment type="caution">
    <text evidence="11">The sequence shown here is derived from an EMBL/GenBank/DDBJ whole genome shotgun (WGS) entry which is preliminary data.</text>
</comment>
<dbReference type="OrthoDB" id="7181295at2"/>
<dbReference type="PROSITE" id="PS00588">
    <property type="entry name" value="FLAGELLA_BB_ROD"/>
    <property type="match status" value="1"/>
</dbReference>
<dbReference type="GO" id="GO:0005576">
    <property type="term" value="C:extracellular region"/>
    <property type="evidence" value="ECO:0007669"/>
    <property type="project" value="UniProtKB-SubCell"/>
</dbReference>
<evidence type="ECO:0000256" key="1">
    <source>
        <dbReference type="ARBA" id="ARBA00004117"/>
    </source>
</evidence>
<comment type="similarity">
    <text evidence="3">Belongs to the flagella basal body rod proteins family.</text>
</comment>
<comment type="subcellular location">
    <subcellularLocation>
        <location evidence="1">Bacterial flagellum basal body</location>
    </subcellularLocation>
    <subcellularLocation>
        <location evidence="2">Secreted</location>
    </subcellularLocation>
</comment>
<keyword evidence="7" id="KW-0175">Coiled coil</keyword>
<reference evidence="11 12" key="1">
    <citation type="journal article" date="2017" name="Int. J. Syst. Evol. Microbiol.">
        <title>Marinicauda algicola sp. nov., isolated from a marine red alga Rhodosorus marinus.</title>
        <authorList>
            <person name="Jeong S.E."/>
            <person name="Jeon S.H."/>
            <person name="Chun B.H."/>
            <person name="Kim D.W."/>
            <person name="Jeon C.O."/>
        </authorList>
    </citation>
    <scope>NUCLEOTIDE SEQUENCE [LARGE SCALE GENOMIC DNA]</scope>
    <source>
        <strain evidence="11 12">JCM 31718</strain>
    </source>
</reference>
<dbReference type="Pfam" id="PF22638">
    <property type="entry name" value="FlgK_D1"/>
    <property type="match status" value="1"/>
</dbReference>
<dbReference type="GO" id="GO:0009425">
    <property type="term" value="C:bacterial-type flagellum basal body"/>
    <property type="evidence" value="ECO:0007669"/>
    <property type="project" value="UniProtKB-SubCell"/>
</dbReference>
<dbReference type="RefSeq" id="WP_135997047.1">
    <property type="nucleotide sequence ID" value="NZ_CP071057.1"/>
</dbReference>
<dbReference type="GO" id="GO:0009424">
    <property type="term" value="C:bacterial-type flagellum hook"/>
    <property type="evidence" value="ECO:0007669"/>
    <property type="project" value="InterPro"/>
</dbReference>
<keyword evidence="11" id="KW-0969">Cilium</keyword>
<protein>
    <recommendedName>
        <fullName evidence="4">Flagellar hook-associated protein 1</fullName>
    </recommendedName>
</protein>
<dbReference type="PRINTS" id="PR01005">
    <property type="entry name" value="FLGHOOKAP1"/>
</dbReference>
<dbReference type="PANTHER" id="PTHR30033">
    <property type="entry name" value="FLAGELLAR HOOK-ASSOCIATED PROTEIN 1"/>
    <property type="match status" value="1"/>
</dbReference>
<evidence type="ECO:0000313" key="12">
    <source>
        <dbReference type="Proteomes" id="UP000308054"/>
    </source>
</evidence>